<feature type="signal peptide" evidence="2">
    <location>
        <begin position="1"/>
        <end position="29"/>
    </location>
</feature>
<dbReference type="WBParaSite" id="Gr19_v10_g16786.t1">
    <property type="protein sequence ID" value="Gr19_v10_g16786.t1"/>
    <property type="gene ID" value="Gr19_v10_g16786"/>
</dbReference>
<keyword evidence="3" id="KW-1185">Reference proteome</keyword>
<name>A0A914HEI9_GLORO</name>
<feature type="chain" id="PRO_5036839005" evidence="2">
    <location>
        <begin position="30"/>
        <end position="185"/>
    </location>
</feature>
<dbReference type="Proteomes" id="UP000887572">
    <property type="component" value="Unplaced"/>
</dbReference>
<organism evidence="3 4">
    <name type="scientific">Globodera rostochiensis</name>
    <name type="common">Golden nematode worm</name>
    <name type="synonym">Heterodera rostochiensis</name>
    <dbReference type="NCBI Taxonomy" id="31243"/>
    <lineage>
        <taxon>Eukaryota</taxon>
        <taxon>Metazoa</taxon>
        <taxon>Ecdysozoa</taxon>
        <taxon>Nematoda</taxon>
        <taxon>Chromadorea</taxon>
        <taxon>Rhabditida</taxon>
        <taxon>Tylenchina</taxon>
        <taxon>Tylenchomorpha</taxon>
        <taxon>Tylenchoidea</taxon>
        <taxon>Heteroderidae</taxon>
        <taxon>Heteroderinae</taxon>
        <taxon>Globodera</taxon>
    </lineage>
</organism>
<dbReference type="AlphaFoldDB" id="A0A914HEI9"/>
<evidence type="ECO:0000256" key="1">
    <source>
        <dbReference type="SAM" id="MobiDB-lite"/>
    </source>
</evidence>
<proteinExistence type="predicted"/>
<evidence type="ECO:0000313" key="3">
    <source>
        <dbReference type="Proteomes" id="UP000887572"/>
    </source>
</evidence>
<sequence>MCRRPLPTAAVQLLLFCFFFALLPSQSNALTCGYGQRTESKVVEESYQKKCDSTYIACRLASCSSGEKAFFAWGCSLVISEEGSNCKSLVTADVTEDYPSEHEWTCNCTFGKLGESVDMAPPDLPSTTTTTTTTTTTKRSRSTKSGGGEKSGGGRLIVKTQLVLTLQMFIGFVPAMFVGLSGRTA</sequence>
<evidence type="ECO:0000313" key="4">
    <source>
        <dbReference type="WBParaSite" id="Gr19_v10_g16786.t1"/>
    </source>
</evidence>
<feature type="region of interest" description="Disordered" evidence="1">
    <location>
        <begin position="119"/>
        <end position="152"/>
    </location>
</feature>
<evidence type="ECO:0000256" key="2">
    <source>
        <dbReference type="SAM" id="SignalP"/>
    </source>
</evidence>
<protein>
    <submittedName>
        <fullName evidence="4">Uncharacterized protein</fullName>
    </submittedName>
</protein>
<keyword evidence="2" id="KW-0732">Signal</keyword>
<accession>A0A914HEI9</accession>
<feature type="compositionally biased region" description="Low complexity" evidence="1">
    <location>
        <begin position="126"/>
        <end position="137"/>
    </location>
</feature>
<reference evidence="4" key="1">
    <citation type="submission" date="2022-11" db="UniProtKB">
        <authorList>
            <consortium name="WormBaseParasite"/>
        </authorList>
    </citation>
    <scope>IDENTIFICATION</scope>
</reference>